<evidence type="ECO:0000313" key="3">
    <source>
        <dbReference type="Proteomes" id="UP000283841"/>
    </source>
</evidence>
<dbReference type="VEuPathDB" id="FungiDB:C8Q69DRAFT_447713"/>
<protein>
    <submittedName>
        <fullName evidence="2">Uncharacterized protein</fullName>
    </submittedName>
</protein>
<keyword evidence="1" id="KW-0812">Transmembrane</keyword>
<dbReference type="RefSeq" id="XP_028482169.1">
    <property type="nucleotide sequence ID" value="XM_028629229.1"/>
</dbReference>
<gene>
    <name evidence="2" type="ORF">C8Q69DRAFT_447713</name>
</gene>
<evidence type="ECO:0000313" key="2">
    <source>
        <dbReference type="EMBL" id="RWQ92524.1"/>
    </source>
</evidence>
<keyword evidence="1" id="KW-0472">Membrane</keyword>
<feature type="transmembrane region" description="Helical" evidence="1">
    <location>
        <begin position="12"/>
        <end position="33"/>
    </location>
</feature>
<dbReference type="Proteomes" id="UP000283841">
    <property type="component" value="Unassembled WGS sequence"/>
</dbReference>
<sequence length="179" mass="20383">MSSALDRQRCAALATVIFLFYFIGIVYGVSQLLSLSEKTTYPVEWFLLCSMYLSFFLSFLRFGMRSGLHSAYDYLTSTRARSACVLLSRTRCSRPDQAKEKIASIVQAAWIILSTIYYYYCPLSTVLQGPGRHAFRHDLAGYARRRPVASGLRLQAQPGSTFGQTPEETLWFGRVRESW</sequence>
<proteinExistence type="predicted"/>
<reference evidence="2 3" key="1">
    <citation type="journal article" date="2018" name="Front. Microbiol.">
        <title>Genomic and genetic insights into a cosmopolitan fungus, Paecilomyces variotii (Eurotiales).</title>
        <authorList>
            <person name="Urquhart A.S."/>
            <person name="Mondo S.J."/>
            <person name="Makela M.R."/>
            <person name="Hane J.K."/>
            <person name="Wiebenga A."/>
            <person name="He G."/>
            <person name="Mihaltcheva S."/>
            <person name="Pangilinan J."/>
            <person name="Lipzen A."/>
            <person name="Barry K."/>
            <person name="de Vries R.P."/>
            <person name="Grigoriev I.V."/>
            <person name="Idnurm A."/>
        </authorList>
    </citation>
    <scope>NUCLEOTIDE SEQUENCE [LARGE SCALE GENOMIC DNA]</scope>
    <source>
        <strain evidence="2 3">CBS 101075</strain>
    </source>
</reference>
<name>A0A443HL45_BYSSP</name>
<dbReference type="GeneID" id="39598506"/>
<evidence type="ECO:0000256" key="1">
    <source>
        <dbReference type="SAM" id="Phobius"/>
    </source>
</evidence>
<organism evidence="2 3">
    <name type="scientific">Byssochlamys spectabilis</name>
    <name type="common">Paecilomyces variotii</name>
    <dbReference type="NCBI Taxonomy" id="264951"/>
    <lineage>
        <taxon>Eukaryota</taxon>
        <taxon>Fungi</taxon>
        <taxon>Dikarya</taxon>
        <taxon>Ascomycota</taxon>
        <taxon>Pezizomycotina</taxon>
        <taxon>Eurotiomycetes</taxon>
        <taxon>Eurotiomycetidae</taxon>
        <taxon>Eurotiales</taxon>
        <taxon>Thermoascaceae</taxon>
        <taxon>Paecilomyces</taxon>
    </lineage>
</organism>
<dbReference type="EMBL" id="RCNU01000013">
    <property type="protein sequence ID" value="RWQ92524.1"/>
    <property type="molecule type" value="Genomic_DNA"/>
</dbReference>
<keyword evidence="3" id="KW-1185">Reference proteome</keyword>
<comment type="caution">
    <text evidence="2">The sequence shown here is derived from an EMBL/GenBank/DDBJ whole genome shotgun (WGS) entry which is preliminary data.</text>
</comment>
<feature type="transmembrane region" description="Helical" evidence="1">
    <location>
        <begin position="45"/>
        <end position="64"/>
    </location>
</feature>
<keyword evidence="1" id="KW-1133">Transmembrane helix</keyword>
<dbReference type="AlphaFoldDB" id="A0A443HL45"/>
<accession>A0A443HL45</accession>